<dbReference type="AlphaFoldDB" id="A0A934TUW9"/>
<dbReference type="InterPro" id="IPR009061">
    <property type="entry name" value="DNA-bd_dom_put_sf"/>
</dbReference>
<feature type="region of interest" description="Disordered" evidence="1">
    <location>
        <begin position="102"/>
        <end position="123"/>
    </location>
</feature>
<evidence type="ECO:0008006" key="4">
    <source>
        <dbReference type="Google" id="ProtNLM"/>
    </source>
</evidence>
<organism evidence="2 3">
    <name type="scientific">Ramlibacter ginsenosidimutans</name>
    <dbReference type="NCBI Taxonomy" id="502333"/>
    <lineage>
        <taxon>Bacteria</taxon>
        <taxon>Pseudomonadati</taxon>
        <taxon>Pseudomonadota</taxon>
        <taxon>Betaproteobacteria</taxon>
        <taxon>Burkholderiales</taxon>
        <taxon>Comamonadaceae</taxon>
        <taxon>Ramlibacter</taxon>
    </lineage>
</organism>
<sequence>MATEQSDLTWLDPQRRIEQGELAQMCSLTIVEIQELVEYGALVPVGAEAGNVRQFSASCVPPLREAIRLRAYYDLDLFTVSLLLGYLQRIAHLEQQLRGLQAHMPHPPHLPREGPTPWREPHA</sequence>
<dbReference type="RefSeq" id="WP_201173856.1">
    <property type="nucleotide sequence ID" value="NZ_JAEPWM010000007.1"/>
</dbReference>
<reference evidence="2" key="2">
    <citation type="submission" date="2021-01" db="EMBL/GenBank/DDBJ databases">
        <authorList>
            <person name="Kang M."/>
        </authorList>
    </citation>
    <scope>NUCLEOTIDE SEQUENCE</scope>
    <source>
        <strain evidence="2">KACC 17527</strain>
    </source>
</reference>
<protein>
    <recommendedName>
        <fullName evidence="4">MerR family transcriptional regulator</fullName>
    </recommendedName>
</protein>
<reference evidence="2" key="1">
    <citation type="journal article" date="2012" name="J. Microbiol. Biotechnol.">
        <title>Ramlibacter ginsenosidimutans sp. nov., with ginsenoside-converting activity.</title>
        <authorList>
            <person name="Wang L."/>
            <person name="An D.S."/>
            <person name="Kim S.G."/>
            <person name="Jin F.X."/>
            <person name="Kim S.C."/>
            <person name="Lee S.T."/>
            <person name="Im W.T."/>
        </authorList>
    </citation>
    <scope>NUCLEOTIDE SEQUENCE</scope>
    <source>
        <strain evidence="2">KACC 17527</strain>
    </source>
</reference>
<dbReference type="SUPFAM" id="SSF46955">
    <property type="entry name" value="Putative DNA-binding domain"/>
    <property type="match status" value="1"/>
</dbReference>
<dbReference type="EMBL" id="JAEPWM010000007">
    <property type="protein sequence ID" value="MBK6007755.1"/>
    <property type="molecule type" value="Genomic_DNA"/>
</dbReference>
<gene>
    <name evidence="2" type="ORF">JJB11_16775</name>
</gene>
<dbReference type="Pfam" id="PF13591">
    <property type="entry name" value="MerR_2"/>
    <property type="match status" value="1"/>
</dbReference>
<keyword evidence="3" id="KW-1185">Reference proteome</keyword>
<evidence type="ECO:0000256" key="1">
    <source>
        <dbReference type="SAM" id="MobiDB-lite"/>
    </source>
</evidence>
<comment type="caution">
    <text evidence="2">The sequence shown here is derived from an EMBL/GenBank/DDBJ whole genome shotgun (WGS) entry which is preliminary data.</text>
</comment>
<accession>A0A934TUW9</accession>
<evidence type="ECO:0000313" key="3">
    <source>
        <dbReference type="Proteomes" id="UP000630528"/>
    </source>
</evidence>
<proteinExistence type="predicted"/>
<dbReference type="Gene3D" id="1.10.1660.10">
    <property type="match status" value="1"/>
</dbReference>
<evidence type="ECO:0000313" key="2">
    <source>
        <dbReference type="EMBL" id="MBK6007755.1"/>
    </source>
</evidence>
<dbReference type="Proteomes" id="UP000630528">
    <property type="component" value="Unassembled WGS sequence"/>
</dbReference>
<name>A0A934TUW9_9BURK</name>